<dbReference type="CDD" id="cd05379">
    <property type="entry name" value="CAP_bacterial"/>
    <property type="match status" value="1"/>
</dbReference>
<evidence type="ECO:0000256" key="2">
    <source>
        <dbReference type="SAM" id="SignalP"/>
    </source>
</evidence>
<dbReference type="PROSITE" id="PS51257">
    <property type="entry name" value="PROKAR_LIPOPROTEIN"/>
    <property type="match status" value="1"/>
</dbReference>
<feature type="chain" id="PRO_5039720857" description="SCP domain-containing protein" evidence="2">
    <location>
        <begin position="27"/>
        <end position="371"/>
    </location>
</feature>
<evidence type="ECO:0000313" key="4">
    <source>
        <dbReference type="EMBL" id="CAG9608419.1"/>
    </source>
</evidence>
<feature type="compositionally biased region" description="Polar residues" evidence="1">
    <location>
        <begin position="235"/>
        <end position="250"/>
    </location>
</feature>
<feature type="signal peptide" evidence="2">
    <location>
        <begin position="1"/>
        <end position="26"/>
    </location>
</feature>
<protein>
    <recommendedName>
        <fullName evidence="3">SCP domain-containing protein</fullName>
    </recommendedName>
</protein>
<gene>
    <name evidence="4" type="ORF">NEOCIP111885_02113</name>
</gene>
<dbReference type="InterPro" id="IPR014044">
    <property type="entry name" value="CAP_dom"/>
</dbReference>
<feature type="domain" description="SCP" evidence="3">
    <location>
        <begin position="256"/>
        <end position="367"/>
    </location>
</feature>
<dbReference type="Proteomes" id="UP000789845">
    <property type="component" value="Unassembled WGS sequence"/>
</dbReference>
<dbReference type="InterPro" id="IPR014258">
    <property type="entry name" value="CAP_domain_YkwD-like"/>
</dbReference>
<feature type="region of interest" description="Disordered" evidence="1">
    <location>
        <begin position="184"/>
        <end position="250"/>
    </location>
</feature>
<evidence type="ECO:0000259" key="3">
    <source>
        <dbReference type="Pfam" id="PF00188"/>
    </source>
</evidence>
<comment type="caution">
    <text evidence="4">The sequence shown here is derived from an EMBL/GenBank/DDBJ whole genome shotgun (WGS) entry which is preliminary data.</text>
</comment>
<dbReference type="AlphaFoldDB" id="A0A9C7G9F5"/>
<evidence type="ECO:0000313" key="5">
    <source>
        <dbReference type="Proteomes" id="UP000789845"/>
    </source>
</evidence>
<reference evidence="4" key="1">
    <citation type="submission" date="2021-10" db="EMBL/GenBank/DDBJ databases">
        <authorList>
            <person name="Criscuolo A."/>
        </authorList>
    </citation>
    <scope>NUCLEOTIDE SEQUENCE</scope>
    <source>
        <strain evidence="4">CIP111885</strain>
    </source>
</reference>
<dbReference type="InterPro" id="IPR035940">
    <property type="entry name" value="CAP_sf"/>
</dbReference>
<dbReference type="PANTHER" id="PTHR31157">
    <property type="entry name" value="SCP DOMAIN-CONTAINING PROTEIN"/>
    <property type="match status" value="1"/>
</dbReference>
<evidence type="ECO:0000256" key="1">
    <source>
        <dbReference type="SAM" id="MobiDB-lite"/>
    </source>
</evidence>
<accession>A0A9C7G9F5</accession>
<keyword evidence="5" id="KW-1185">Reference proteome</keyword>
<dbReference type="SUPFAM" id="SSF55797">
    <property type="entry name" value="PR-1-like"/>
    <property type="match status" value="1"/>
</dbReference>
<dbReference type="Pfam" id="PF00188">
    <property type="entry name" value="CAP"/>
    <property type="match status" value="1"/>
</dbReference>
<dbReference type="Gene3D" id="3.40.33.10">
    <property type="entry name" value="CAP"/>
    <property type="match status" value="1"/>
</dbReference>
<dbReference type="NCBIfam" id="TIGR02909">
    <property type="entry name" value="spore_YkwD"/>
    <property type="match status" value="1"/>
</dbReference>
<name>A0A9C7G9F5_9BACI</name>
<feature type="compositionally biased region" description="Low complexity" evidence="1">
    <location>
        <begin position="184"/>
        <end position="234"/>
    </location>
</feature>
<proteinExistence type="predicted"/>
<organism evidence="4 5">
    <name type="scientific">Pseudoneobacillus rhizosphaerae</name>
    <dbReference type="NCBI Taxonomy" id="2880968"/>
    <lineage>
        <taxon>Bacteria</taxon>
        <taxon>Bacillati</taxon>
        <taxon>Bacillota</taxon>
        <taxon>Bacilli</taxon>
        <taxon>Bacillales</taxon>
        <taxon>Bacillaceae</taxon>
        <taxon>Pseudoneobacillus</taxon>
    </lineage>
</organism>
<dbReference type="PANTHER" id="PTHR31157:SF1">
    <property type="entry name" value="SCP DOMAIN-CONTAINING PROTEIN"/>
    <property type="match status" value="1"/>
</dbReference>
<keyword evidence="2" id="KW-0732">Signal</keyword>
<dbReference type="EMBL" id="CAKJTG010000010">
    <property type="protein sequence ID" value="CAG9608419.1"/>
    <property type="molecule type" value="Genomic_DNA"/>
</dbReference>
<sequence length="371" mass="41336">MKKPFKVLATSSLLLMLVACNNNDNAAYDGLNNNDNVRNVSNHRGDNLGDAFRLRNGQDTAEEINTRNVGYRNNDTFGFNNNGNRNNDTYGFNNVNYMGDRGNGHFDTTGNQRRFSSNELAGNMNDTLSADFTTINSGKYPHTQPIRIQEAKYGYVVANPQGKQITIPDLQSITEQFARRFQTQSQFGGQGQAGQMFQQRPMQQQPVQQQPTQQQPTQQPVQQQPTQQAKPVTPNKTTQQTPATKGISATEQKVIELTNAERRKAGLKDLVGDTKLSSVAKTKSNDMQKNGYFSHTSPTYGSPFDMMRDFGVTYSTAGENIAQGQRTPEEVVRAWMNSEGHRKNILNGAFTHIGVGHDTTGNHWTQMFIGK</sequence>